<evidence type="ECO:0000256" key="11">
    <source>
        <dbReference type="ARBA" id="ARBA00022692"/>
    </source>
</evidence>
<name>A0A543B1L6_9ACTN</name>
<sequence>MEPSRPWSDAPVEHDATAEPVPPPKASGKAGRNLPVAIAVGLGLGAVVLASLLIYRQIFLFVVAAALAVAIWELSTAMRKADIRVPVWTLVGCGLGMLALTWFAGPPLLVVGLGVTVAVLVVWRLADGATGYHVDVPAATLVATYVPFLGAFAVLLVAPLDGHLRIIATLAVVVLSDTGGYVAGVLAGRHPMAPKISPKKSWEGLGGSLLACAIGGALLLYFMFDVTWWLGALFGITLAIAATLGDLTESMIKRDLGVKDMSNLIPGHGGLMDRLDSILFVLPVAYAWLVFLVPVTS</sequence>
<evidence type="ECO:0000313" key="21">
    <source>
        <dbReference type="EMBL" id="TQL78719.1"/>
    </source>
</evidence>
<keyword evidence="22" id="KW-1185">Reference proteome</keyword>
<keyword evidence="9" id="KW-0444">Lipid biosynthesis</keyword>
<feature type="region of interest" description="Disordered" evidence="19">
    <location>
        <begin position="1"/>
        <end position="30"/>
    </location>
</feature>
<keyword evidence="15 20" id="KW-0472">Membrane</keyword>
<evidence type="ECO:0000256" key="16">
    <source>
        <dbReference type="ARBA" id="ARBA00023209"/>
    </source>
</evidence>
<feature type="transmembrane region" description="Helical" evidence="20">
    <location>
        <begin position="228"/>
        <end position="247"/>
    </location>
</feature>
<evidence type="ECO:0000256" key="15">
    <source>
        <dbReference type="ARBA" id="ARBA00023136"/>
    </source>
</evidence>
<evidence type="ECO:0000256" key="10">
    <source>
        <dbReference type="ARBA" id="ARBA00022679"/>
    </source>
</evidence>
<comment type="similarity">
    <text evidence="5 18">Belongs to the CDS family.</text>
</comment>
<feature type="transmembrane region" description="Helical" evidence="20">
    <location>
        <begin position="109"/>
        <end position="126"/>
    </location>
</feature>
<dbReference type="InParanoid" id="A0A543B1L6"/>
<dbReference type="Proteomes" id="UP000317043">
    <property type="component" value="Unassembled WGS sequence"/>
</dbReference>
<evidence type="ECO:0000256" key="8">
    <source>
        <dbReference type="ARBA" id="ARBA00022475"/>
    </source>
</evidence>
<dbReference type="EC" id="2.7.7.41" evidence="6 18"/>
<comment type="pathway">
    <text evidence="4">Lipid metabolism.</text>
</comment>
<accession>A0A543B1L6</accession>
<comment type="pathway">
    <text evidence="3 18">Phospholipid metabolism; CDP-diacylglycerol biosynthesis; CDP-diacylglycerol from sn-glycerol 3-phosphate: step 3/3.</text>
</comment>
<dbReference type="PROSITE" id="PS01315">
    <property type="entry name" value="CDS"/>
    <property type="match status" value="1"/>
</dbReference>
<dbReference type="FunCoup" id="A0A543B1L6">
    <property type="interactions" value="51"/>
</dbReference>
<evidence type="ECO:0000256" key="12">
    <source>
        <dbReference type="ARBA" id="ARBA00022695"/>
    </source>
</evidence>
<evidence type="ECO:0000256" key="4">
    <source>
        <dbReference type="ARBA" id="ARBA00005189"/>
    </source>
</evidence>
<comment type="catalytic activity">
    <reaction evidence="1 18">
        <text>a 1,2-diacyl-sn-glycero-3-phosphate + CTP + H(+) = a CDP-1,2-diacyl-sn-glycerol + diphosphate</text>
        <dbReference type="Rhea" id="RHEA:16229"/>
        <dbReference type="ChEBI" id="CHEBI:15378"/>
        <dbReference type="ChEBI" id="CHEBI:33019"/>
        <dbReference type="ChEBI" id="CHEBI:37563"/>
        <dbReference type="ChEBI" id="CHEBI:58332"/>
        <dbReference type="ChEBI" id="CHEBI:58608"/>
        <dbReference type="EC" id="2.7.7.41"/>
    </reaction>
</comment>
<keyword evidence="16" id="KW-0594">Phospholipid biosynthesis</keyword>
<dbReference type="AlphaFoldDB" id="A0A543B1L6"/>
<dbReference type="UniPathway" id="UPA00557">
    <property type="reaction ID" value="UER00614"/>
</dbReference>
<keyword evidence="12 18" id="KW-0548">Nucleotidyltransferase</keyword>
<dbReference type="PANTHER" id="PTHR46382:SF1">
    <property type="entry name" value="PHOSPHATIDATE CYTIDYLYLTRANSFERASE"/>
    <property type="match status" value="1"/>
</dbReference>
<dbReference type="EMBL" id="VFOW01000001">
    <property type="protein sequence ID" value="TQL78719.1"/>
    <property type="molecule type" value="Genomic_DNA"/>
</dbReference>
<evidence type="ECO:0000256" key="2">
    <source>
        <dbReference type="ARBA" id="ARBA00004651"/>
    </source>
</evidence>
<feature type="transmembrane region" description="Helical" evidence="20">
    <location>
        <begin position="138"/>
        <end position="160"/>
    </location>
</feature>
<feature type="transmembrane region" description="Helical" evidence="20">
    <location>
        <begin position="85"/>
        <end position="103"/>
    </location>
</feature>
<feature type="transmembrane region" description="Helical" evidence="20">
    <location>
        <begin position="166"/>
        <end position="189"/>
    </location>
</feature>
<dbReference type="GO" id="GO:0004605">
    <property type="term" value="F:phosphatidate cytidylyltransferase activity"/>
    <property type="evidence" value="ECO:0007669"/>
    <property type="project" value="UniProtKB-EC"/>
</dbReference>
<gene>
    <name evidence="21" type="ORF">FB566_4311</name>
</gene>
<dbReference type="GO" id="GO:0005886">
    <property type="term" value="C:plasma membrane"/>
    <property type="evidence" value="ECO:0007669"/>
    <property type="project" value="UniProtKB-SubCell"/>
</dbReference>
<dbReference type="RefSeq" id="WP_246100222.1">
    <property type="nucleotide sequence ID" value="NZ_JBHTGS010000003.1"/>
</dbReference>
<evidence type="ECO:0000256" key="3">
    <source>
        <dbReference type="ARBA" id="ARBA00005119"/>
    </source>
</evidence>
<evidence type="ECO:0000256" key="7">
    <source>
        <dbReference type="ARBA" id="ARBA00019373"/>
    </source>
</evidence>
<keyword evidence="14" id="KW-0443">Lipid metabolism</keyword>
<keyword evidence="10 18" id="KW-0808">Transferase</keyword>
<evidence type="ECO:0000256" key="18">
    <source>
        <dbReference type="RuleBase" id="RU003938"/>
    </source>
</evidence>
<evidence type="ECO:0000313" key="22">
    <source>
        <dbReference type="Proteomes" id="UP000317043"/>
    </source>
</evidence>
<evidence type="ECO:0000256" key="20">
    <source>
        <dbReference type="SAM" id="Phobius"/>
    </source>
</evidence>
<reference evidence="21 22" key="1">
    <citation type="submission" date="2019-06" db="EMBL/GenBank/DDBJ databases">
        <title>Sequencing the genomes of 1000 actinobacteria strains.</title>
        <authorList>
            <person name="Klenk H.-P."/>
        </authorList>
    </citation>
    <scope>NUCLEOTIDE SEQUENCE [LARGE SCALE GENOMIC DNA]</scope>
    <source>
        <strain evidence="21 22">DSM 45928</strain>
    </source>
</reference>
<keyword evidence="11 18" id="KW-0812">Transmembrane</keyword>
<keyword evidence="13 20" id="KW-1133">Transmembrane helix</keyword>
<evidence type="ECO:0000256" key="19">
    <source>
        <dbReference type="SAM" id="MobiDB-lite"/>
    </source>
</evidence>
<evidence type="ECO:0000256" key="6">
    <source>
        <dbReference type="ARBA" id="ARBA00012487"/>
    </source>
</evidence>
<organism evidence="21 22">
    <name type="scientific">Stackebrandtia endophytica</name>
    <dbReference type="NCBI Taxonomy" id="1496996"/>
    <lineage>
        <taxon>Bacteria</taxon>
        <taxon>Bacillati</taxon>
        <taxon>Actinomycetota</taxon>
        <taxon>Actinomycetes</taxon>
        <taxon>Glycomycetales</taxon>
        <taxon>Glycomycetaceae</taxon>
        <taxon>Stackebrandtia</taxon>
    </lineage>
</organism>
<evidence type="ECO:0000256" key="5">
    <source>
        <dbReference type="ARBA" id="ARBA00010185"/>
    </source>
</evidence>
<proteinExistence type="inferred from homology"/>
<comment type="caution">
    <text evidence="21">The sequence shown here is derived from an EMBL/GenBank/DDBJ whole genome shotgun (WGS) entry which is preliminary data.</text>
</comment>
<keyword evidence="8" id="KW-1003">Cell membrane</keyword>
<protein>
    <recommendedName>
        <fullName evidence="7 18">Phosphatidate cytidylyltransferase</fullName>
        <ecNumber evidence="6 18">2.7.7.41</ecNumber>
    </recommendedName>
</protein>
<feature type="transmembrane region" description="Helical" evidence="20">
    <location>
        <begin position="58"/>
        <end position="78"/>
    </location>
</feature>
<feature type="transmembrane region" description="Helical" evidence="20">
    <location>
        <begin position="201"/>
        <end position="222"/>
    </location>
</feature>
<keyword evidence="17" id="KW-1208">Phospholipid metabolism</keyword>
<evidence type="ECO:0000256" key="14">
    <source>
        <dbReference type="ARBA" id="ARBA00023098"/>
    </source>
</evidence>
<evidence type="ECO:0000256" key="9">
    <source>
        <dbReference type="ARBA" id="ARBA00022516"/>
    </source>
</evidence>
<dbReference type="PANTHER" id="PTHR46382">
    <property type="entry name" value="PHOSPHATIDATE CYTIDYLYLTRANSFERASE"/>
    <property type="match status" value="1"/>
</dbReference>
<comment type="subcellular location">
    <subcellularLocation>
        <location evidence="2">Cell membrane</location>
        <topology evidence="2">Multi-pass membrane protein</topology>
    </subcellularLocation>
</comment>
<feature type="transmembrane region" description="Helical" evidence="20">
    <location>
        <begin position="278"/>
        <end position="296"/>
    </location>
</feature>
<dbReference type="Pfam" id="PF01148">
    <property type="entry name" value="CTP_transf_1"/>
    <property type="match status" value="1"/>
</dbReference>
<dbReference type="GO" id="GO:0016024">
    <property type="term" value="P:CDP-diacylglycerol biosynthetic process"/>
    <property type="evidence" value="ECO:0007669"/>
    <property type="project" value="UniProtKB-UniPathway"/>
</dbReference>
<dbReference type="InterPro" id="IPR000374">
    <property type="entry name" value="PC_trans"/>
</dbReference>
<evidence type="ECO:0000256" key="1">
    <source>
        <dbReference type="ARBA" id="ARBA00001698"/>
    </source>
</evidence>
<feature type="transmembrane region" description="Helical" evidence="20">
    <location>
        <begin position="34"/>
        <end position="52"/>
    </location>
</feature>
<evidence type="ECO:0000256" key="13">
    <source>
        <dbReference type="ARBA" id="ARBA00022989"/>
    </source>
</evidence>
<evidence type="ECO:0000256" key="17">
    <source>
        <dbReference type="ARBA" id="ARBA00023264"/>
    </source>
</evidence>